<reference evidence="2 3" key="1">
    <citation type="submission" date="2017-03" db="EMBL/GenBank/DDBJ databases">
        <title>Widespread Adenine N6-methylation of Active Genes in Fungi.</title>
        <authorList>
            <consortium name="DOE Joint Genome Institute"/>
            <person name="Mondo S.J."/>
            <person name="Dannebaum R.O."/>
            <person name="Kuo R.C."/>
            <person name="Louie K.B."/>
            <person name="Bewick A.J."/>
            <person name="Labutti K."/>
            <person name="Haridas S."/>
            <person name="Kuo A."/>
            <person name="Salamov A."/>
            <person name="Ahrendt S.R."/>
            <person name="Lau R."/>
            <person name="Bowen B.P."/>
            <person name="Lipzen A."/>
            <person name="Sullivan W."/>
            <person name="Andreopoulos W.B."/>
            <person name="Clum A."/>
            <person name="Lindquist E."/>
            <person name="Daum C."/>
            <person name="Northen T.R."/>
            <person name="Ramamoorthy G."/>
            <person name="Schmitz R.J."/>
            <person name="Gryganskyi A."/>
            <person name="Culley D."/>
            <person name="Magnuson J."/>
            <person name="James T.Y."/>
            <person name="O'Malley M.A."/>
            <person name="Stajich J.E."/>
            <person name="Spatafora J.W."/>
            <person name="Visel A."/>
            <person name="Grigoriev I.V."/>
        </authorList>
    </citation>
    <scope>NUCLEOTIDE SEQUENCE [LARGE SCALE GENOMIC DNA]</scope>
    <source>
        <strain evidence="2 3">NRRL Y-17943</strain>
    </source>
</reference>
<name>A0A1Y1USF8_9TREE</name>
<feature type="region of interest" description="Disordered" evidence="1">
    <location>
        <begin position="1"/>
        <end position="28"/>
    </location>
</feature>
<protein>
    <submittedName>
        <fullName evidence="2">Uncharacterized protein</fullName>
    </submittedName>
</protein>
<feature type="compositionally biased region" description="Basic and acidic residues" evidence="1">
    <location>
        <begin position="176"/>
        <end position="189"/>
    </location>
</feature>
<sequence>MSSSNQSGQQTTEHSHRAEADISLTSAGESEESLPFDLRFLGDLMVVDSLVTSLPEEELDQQFEGIRRKMTDSLDNSIDDLQALDEEQGIEGGDDADHQVTQEELTDAIIAVLSEVIPEVAASVRRRVAQALSTADLKARILHERGVRTIEGENATSDLTTKLMNGLLIDVGNDNIDDRSDTQEAKDSVHAGTQDTQEEGGTA</sequence>
<feature type="compositionally biased region" description="Polar residues" evidence="1">
    <location>
        <begin position="1"/>
        <end position="12"/>
    </location>
</feature>
<dbReference type="RefSeq" id="XP_021874632.1">
    <property type="nucleotide sequence ID" value="XM_022017730.1"/>
</dbReference>
<dbReference type="GeneID" id="33559539"/>
<gene>
    <name evidence="2" type="ORF">BD324DRAFT_647856</name>
</gene>
<keyword evidence="3" id="KW-1185">Reference proteome</keyword>
<feature type="region of interest" description="Disordered" evidence="1">
    <location>
        <begin position="174"/>
        <end position="203"/>
    </location>
</feature>
<comment type="caution">
    <text evidence="2">The sequence shown here is derived from an EMBL/GenBank/DDBJ whole genome shotgun (WGS) entry which is preliminary data.</text>
</comment>
<dbReference type="InParanoid" id="A0A1Y1USF8"/>
<dbReference type="EMBL" id="NBSH01000001">
    <property type="protein sequence ID" value="ORX40953.1"/>
    <property type="molecule type" value="Genomic_DNA"/>
</dbReference>
<organism evidence="2 3">
    <name type="scientific">Kockovaella imperatae</name>
    <dbReference type="NCBI Taxonomy" id="4999"/>
    <lineage>
        <taxon>Eukaryota</taxon>
        <taxon>Fungi</taxon>
        <taxon>Dikarya</taxon>
        <taxon>Basidiomycota</taxon>
        <taxon>Agaricomycotina</taxon>
        <taxon>Tremellomycetes</taxon>
        <taxon>Tremellales</taxon>
        <taxon>Cuniculitremaceae</taxon>
        <taxon>Kockovaella</taxon>
    </lineage>
</organism>
<dbReference type="AlphaFoldDB" id="A0A1Y1USF8"/>
<dbReference type="Proteomes" id="UP000193218">
    <property type="component" value="Unassembled WGS sequence"/>
</dbReference>
<accession>A0A1Y1USF8</accession>
<evidence type="ECO:0000313" key="2">
    <source>
        <dbReference type="EMBL" id="ORX40953.1"/>
    </source>
</evidence>
<evidence type="ECO:0000256" key="1">
    <source>
        <dbReference type="SAM" id="MobiDB-lite"/>
    </source>
</evidence>
<evidence type="ECO:0000313" key="3">
    <source>
        <dbReference type="Proteomes" id="UP000193218"/>
    </source>
</evidence>
<proteinExistence type="predicted"/>